<feature type="non-terminal residue" evidence="2">
    <location>
        <position position="1"/>
    </location>
</feature>
<organism evidence="2 3">
    <name type="scientific">Porphyra umbilicalis</name>
    <name type="common">Purple laver</name>
    <name type="synonym">Red alga</name>
    <dbReference type="NCBI Taxonomy" id="2786"/>
    <lineage>
        <taxon>Eukaryota</taxon>
        <taxon>Rhodophyta</taxon>
        <taxon>Bangiophyceae</taxon>
        <taxon>Bangiales</taxon>
        <taxon>Bangiaceae</taxon>
        <taxon>Porphyra</taxon>
    </lineage>
</organism>
<feature type="compositionally biased region" description="Pro residues" evidence="1">
    <location>
        <begin position="40"/>
        <end position="58"/>
    </location>
</feature>
<gene>
    <name evidence="2" type="ORF">BU14_0021s0014</name>
</gene>
<dbReference type="AlphaFoldDB" id="A0A1X6PKN6"/>
<sequence>RAVALDWRLPQIRLLIGHQRECQIPHPKFLADYNVDKRPPPPPPPSPTPPPPPPPPSVPKNKSKIGNPRLVVGAAVHTKAVNVTSLVELSRFRGALAKTWLLNGTVQEVLRGKGKGGRNRTDLRVKFVWRGKVYNKVQALASVYAGPAPTHELLPEVSAAEEGSP</sequence>
<reference evidence="2 3" key="1">
    <citation type="submission" date="2017-03" db="EMBL/GenBank/DDBJ databases">
        <title>WGS assembly of Porphyra umbilicalis.</title>
        <authorList>
            <person name="Brawley S.H."/>
            <person name="Blouin N.A."/>
            <person name="Ficko-Blean E."/>
            <person name="Wheeler G.L."/>
            <person name="Lohr M."/>
            <person name="Goodson H.V."/>
            <person name="Jenkins J.W."/>
            <person name="Blaby-Haas C.E."/>
            <person name="Helliwell K.E."/>
            <person name="Chan C."/>
            <person name="Marriage T."/>
            <person name="Bhattacharya D."/>
            <person name="Klein A.S."/>
            <person name="Badis Y."/>
            <person name="Brodie J."/>
            <person name="Cao Y."/>
            <person name="Collen J."/>
            <person name="Dittami S.M."/>
            <person name="Gachon C.M."/>
            <person name="Green B.R."/>
            <person name="Karpowicz S."/>
            <person name="Kim J.W."/>
            <person name="Kudahl U."/>
            <person name="Lin S."/>
            <person name="Michel G."/>
            <person name="Mittag M."/>
            <person name="Olson B.J."/>
            <person name="Pangilinan J."/>
            <person name="Peng Y."/>
            <person name="Qiu H."/>
            <person name="Shu S."/>
            <person name="Singer J.T."/>
            <person name="Smith A.G."/>
            <person name="Sprecher B.N."/>
            <person name="Wagner V."/>
            <person name="Wang W."/>
            <person name="Wang Z.-Y."/>
            <person name="Yan J."/>
            <person name="Yarish C."/>
            <person name="Zoeuner-Riek S."/>
            <person name="Zhuang Y."/>
            <person name="Zou Y."/>
            <person name="Lindquist E.A."/>
            <person name="Grimwood J."/>
            <person name="Barry K."/>
            <person name="Rokhsar D.S."/>
            <person name="Schmutz J."/>
            <person name="Stiller J.W."/>
            <person name="Grossman A.R."/>
            <person name="Prochnik S.E."/>
        </authorList>
    </citation>
    <scope>NUCLEOTIDE SEQUENCE [LARGE SCALE GENOMIC DNA]</scope>
    <source>
        <strain evidence="2">4086291</strain>
    </source>
</reference>
<proteinExistence type="predicted"/>
<feature type="region of interest" description="Disordered" evidence="1">
    <location>
        <begin position="31"/>
        <end position="65"/>
    </location>
</feature>
<evidence type="ECO:0000313" key="2">
    <source>
        <dbReference type="EMBL" id="OSX81409.1"/>
    </source>
</evidence>
<keyword evidence="3" id="KW-1185">Reference proteome</keyword>
<dbReference type="EMBL" id="KV918762">
    <property type="protein sequence ID" value="OSX81409.1"/>
    <property type="molecule type" value="Genomic_DNA"/>
</dbReference>
<name>A0A1X6PKN6_PORUM</name>
<evidence type="ECO:0000313" key="3">
    <source>
        <dbReference type="Proteomes" id="UP000218209"/>
    </source>
</evidence>
<protein>
    <submittedName>
        <fullName evidence="2">Uncharacterized protein</fullName>
    </submittedName>
</protein>
<accession>A0A1X6PKN6</accession>
<evidence type="ECO:0000256" key="1">
    <source>
        <dbReference type="SAM" id="MobiDB-lite"/>
    </source>
</evidence>
<dbReference type="Proteomes" id="UP000218209">
    <property type="component" value="Unassembled WGS sequence"/>
</dbReference>
<feature type="non-terminal residue" evidence="2">
    <location>
        <position position="165"/>
    </location>
</feature>